<dbReference type="GO" id="GO:0016887">
    <property type="term" value="F:ATP hydrolysis activity"/>
    <property type="evidence" value="ECO:0007669"/>
    <property type="project" value="InterPro"/>
</dbReference>
<dbReference type="Gene3D" id="1.20.1110.10">
    <property type="entry name" value="Calcium-transporting ATPase, transmembrane domain"/>
    <property type="match status" value="2"/>
</dbReference>
<comment type="caution">
    <text evidence="21">The sequence shown here is derived from an EMBL/GenBank/DDBJ whole genome shotgun (WGS) entry which is preliminary data.</text>
</comment>
<keyword evidence="7" id="KW-0479">Metal-binding</keyword>
<feature type="transmembrane region" description="Helical" evidence="17">
    <location>
        <begin position="688"/>
        <end position="709"/>
    </location>
</feature>
<dbReference type="InterPro" id="IPR022141">
    <property type="entry name" value="ATP_Ca_trans_C"/>
</dbReference>
<dbReference type="GO" id="GO:0046872">
    <property type="term" value="F:metal ion binding"/>
    <property type="evidence" value="ECO:0007669"/>
    <property type="project" value="UniProtKB-KW"/>
</dbReference>
<protein>
    <recommendedName>
        <fullName evidence="23">P-type Ca(2+) transporter</fullName>
    </recommendedName>
</protein>
<dbReference type="FunFam" id="1.20.1110.10:FF:000013">
    <property type="entry name" value="Calcium-transporting ATPase"/>
    <property type="match status" value="1"/>
</dbReference>
<feature type="non-terminal residue" evidence="21">
    <location>
        <position position="1"/>
    </location>
</feature>
<dbReference type="PANTHER" id="PTHR24093">
    <property type="entry name" value="CATION TRANSPORTING ATPASE"/>
    <property type="match status" value="1"/>
</dbReference>
<evidence type="ECO:0000256" key="16">
    <source>
        <dbReference type="SAM" id="MobiDB-lite"/>
    </source>
</evidence>
<evidence type="ECO:0000313" key="22">
    <source>
        <dbReference type="Proteomes" id="UP001432027"/>
    </source>
</evidence>
<reference evidence="21" key="1">
    <citation type="submission" date="2023-10" db="EMBL/GenBank/DDBJ databases">
        <title>Genome assembly of Pristionchus species.</title>
        <authorList>
            <person name="Yoshida K."/>
            <person name="Sommer R.J."/>
        </authorList>
    </citation>
    <scope>NUCLEOTIDE SEQUENCE</scope>
    <source>
        <strain evidence="21">RS0144</strain>
    </source>
</reference>
<feature type="transmembrane region" description="Helical" evidence="17">
    <location>
        <begin position="802"/>
        <end position="820"/>
    </location>
</feature>
<dbReference type="PRINTS" id="PR00121">
    <property type="entry name" value="NAKATPASE"/>
</dbReference>
<dbReference type="GO" id="GO:0005516">
    <property type="term" value="F:calmodulin binding"/>
    <property type="evidence" value="ECO:0007669"/>
    <property type="project" value="UniProtKB-KW"/>
</dbReference>
<evidence type="ECO:0000256" key="5">
    <source>
        <dbReference type="ARBA" id="ARBA00022553"/>
    </source>
</evidence>
<dbReference type="FunFam" id="3.40.50.1000:FF:000007">
    <property type="entry name" value="Calcium-transporting ATPase"/>
    <property type="match status" value="1"/>
</dbReference>
<dbReference type="AlphaFoldDB" id="A0AAV5TNQ8"/>
<feature type="domain" description="Plasma membrane calcium transporting P-type ATPase C-terminal" evidence="20">
    <location>
        <begin position="936"/>
        <end position="976"/>
    </location>
</feature>
<keyword evidence="3" id="KW-0813">Transport</keyword>
<keyword evidence="10" id="KW-0460">Magnesium</keyword>
<dbReference type="InterPro" id="IPR006068">
    <property type="entry name" value="ATPase_P-typ_cation-transptr_C"/>
</dbReference>
<feature type="transmembrane region" description="Helical" evidence="17">
    <location>
        <begin position="872"/>
        <end position="893"/>
    </location>
</feature>
<keyword evidence="11" id="KW-0112">Calmodulin-binding</keyword>
<dbReference type="Proteomes" id="UP001432027">
    <property type="component" value="Unassembled WGS sequence"/>
</dbReference>
<keyword evidence="5" id="KW-0597">Phosphoprotein</keyword>
<dbReference type="InterPro" id="IPR036412">
    <property type="entry name" value="HAD-like_sf"/>
</dbReference>
<feature type="region of interest" description="Disordered" evidence="16">
    <location>
        <begin position="1023"/>
        <end position="1077"/>
    </location>
</feature>
<evidence type="ECO:0000259" key="20">
    <source>
        <dbReference type="Pfam" id="PF12424"/>
    </source>
</evidence>
<dbReference type="Pfam" id="PF13246">
    <property type="entry name" value="Cation_ATPase"/>
    <property type="match status" value="1"/>
</dbReference>
<dbReference type="SUPFAM" id="SSF56784">
    <property type="entry name" value="HAD-like"/>
    <property type="match status" value="1"/>
</dbReference>
<dbReference type="CDD" id="cd02081">
    <property type="entry name" value="P-type_ATPase_Ca_PMCA-like"/>
    <property type="match status" value="1"/>
</dbReference>
<evidence type="ECO:0000256" key="7">
    <source>
        <dbReference type="ARBA" id="ARBA00022723"/>
    </source>
</evidence>
<keyword evidence="9" id="KW-0067">ATP-binding</keyword>
<keyword evidence="14" id="KW-0406">Ion transport</keyword>
<feature type="domain" description="P-type ATPase A" evidence="18">
    <location>
        <begin position="27"/>
        <end position="125"/>
    </location>
</feature>
<keyword evidence="8" id="KW-0547">Nucleotide-binding</keyword>
<dbReference type="FunFam" id="3.40.1110.10:FF:000060">
    <property type="entry name" value="Calcium-transporting ATPase"/>
    <property type="match status" value="1"/>
</dbReference>
<evidence type="ECO:0000256" key="17">
    <source>
        <dbReference type="SAM" id="Phobius"/>
    </source>
</evidence>
<dbReference type="InterPro" id="IPR023299">
    <property type="entry name" value="ATPase_P-typ_cyto_dom_N"/>
</dbReference>
<dbReference type="Pfam" id="PF12424">
    <property type="entry name" value="ATP_Ca_trans_C"/>
    <property type="match status" value="1"/>
</dbReference>
<evidence type="ECO:0000256" key="9">
    <source>
        <dbReference type="ARBA" id="ARBA00022840"/>
    </source>
</evidence>
<evidence type="ECO:0000259" key="18">
    <source>
        <dbReference type="Pfam" id="PF00122"/>
    </source>
</evidence>
<accession>A0AAV5TNQ8</accession>
<dbReference type="NCBIfam" id="TIGR01494">
    <property type="entry name" value="ATPase_P-type"/>
    <property type="match status" value="2"/>
</dbReference>
<evidence type="ECO:0000259" key="19">
    <source>
        <dbReference type="Pfam" id="PF00689"/>
    </source>
</evidence>
<feature type="transmembrane region" description="Helical" evidence="17">
    <location>
        <begin position="200"/>
        <end position="221"/>
    </location>
</feature>
<name>A0AAV5TNQ8_9BILA</name>
<dbReference type="PRINTS" id="PR00119">
    <property type="entry name" value="CATATPASE"/>
</dbReference>
<keyword evidence="4" id="KW-1003">Cell membrane</keyword>
<sequence>VLVTALNDFTKERQFRGLQAKIETEHRFAVIRGGQSIQIIVNELVVGDVAQIKYGDLLPADGVLIQSNDLKIDESSLTGESDQIRKSPEHDPIILSGTHVMEGSGKMLVCAVGVNSQTGIIMTLLGAARSVAEEERKAAKREGDNVVELEDGTGQALLEVKGTEAEKANGKGAPIPAAEESGKKERSVLQAKLTRLAIQIGYAGSFVAACTVLILVIRFCIKNYAIEEKSFSLADFQYFINFLIIGVTVLVVAVPEGLPLAVTLSLAYSVKKMMLDNNLVRHLDACETMGNATSICSDKTGTLTTNRMTVVQSYINELHHKETPKFESLDNDTRDLLINCISINSSYSSQVIPGKQQGEQATQLGNKTECGMLGFVLGLGQSYQTIRDHNPEDGIFKVYTFNSVRKSMSTVIKRDGGYRVFSKGASEIILKKCSHFMGKNGQILPFSGKDAERLVRDVIEPMASDGLRTICLAYKDYVPGTPSKPNETSFSSEIPWEEEDVIVKDLTAIAIVGIQDPVRPEVPDAIARCQRAGVTVRMVTGDNINTARSIATSCGILKPGEDFIALEGKEFNARIRDANGEVQQELIDKIWPKLRVLARAQPSDKYTLVKGIIDSRVTDNREVVAVTGDGTNDGPALKKADVGFAMGIAGTDVAKEASDIILTDDNFTSIVKAVMWGRNVYDSIAKFLQFQLTVNVVAVVVAFVGACAIQDTPLKAVQMLWVNLIMDTLASLALATEMPTEELLKRKPYGRTSPLISRTMSKNILGHALYQLVLLFTLIFYGEHLFGIPSGRWAPLHSPPSQHFTIVFNTFVMMTLFNEINARKIHGERNVFQGLFSNPIYYIIWIGTFISQILIVQFGGRWFSTYPLTIEQWLWCLAFGVGTLLWGQIVTSIPTGSLPATMTIGAGEVPCTEALLPGEYEDPDTHEKRYGRKGSGQILWIRGLTRLQTQLRVVKAFRSSLEDFDERRSIASTHSMQSMRLGGWGGSSIAAHYLHNRAASSGASPTPSHARIALAGLAHRASPQPYPYYHHQQPRTPSPGPTPSIVLENGGSGGTNALSKEPPNSATSSEKASARTLTEHAWFAEY</sequence>
<dbReference type="SUPFAM" id="SSF81660">
    <property type="entry name" value="Metal cation-transporting ATPase, ATP-binding domain N"/>
    <property type="match status" value="1"/>
</dbReference>
<dbReference type="Pfam" id="PF00689">
    <property type="entry name" value="Cation_ATPase_C"/>
    <property type="match status" value="1"/>
</dbReference>
<feature type="compositionally biased region" description="Polar residues" evidence="16">
    <location>
        <begin position="1055"/>
        <end position="1071"/>
    </location>
</feature>
<keyword evidence="6 17" id="KW-0812">Transmembrane</keyword>
<evidence type="ECO:0000256" key="10">
    <source>
        <dbReference type="ARBA" id="ARBA00022842"/>
    </source>
</evidence>
<evidence type="ECO:0000256" key="2">
    <source>
        <dbReference type="ARBA" id="ARBA00006124"/>
    </source>
</evidence>
<evidence type="ECO:0000256" key="6">
    <source>
        <dbReference type="ARBA" id="ARBA00022692"/>
    </source>
</evidence>
<dbReference type="SFLD" id="SFLDF00027">
    <property type="entry name" value="p-type_atpase"/>
    <property type="match status" value="1"/>
</dbReference>
<dbReference type="InterPro" id="IPR001757">
    <property type="entry name" value="P_typ_ATPase"/>
</dbReference>
<evidence type="ECO:0000256" key="12">
    <source>
        <dbReference type="ARBA" id="ARBA00022967"/>
    </source>
</evidence>
<comment type="subcellular location">
    <subcellularLocation>
        <location evidence="1">Cell membrane</location>
        <topology evidence="1">Multi-pass membrane protein</topology>
    </subcellularLocation>
</comment>
<evidence type="ECO:0000256" key="8">
    <source>
        <dbReference type="ARBA" id="ARBA00022741"/>
    </source>
</evidence>
<dbReference type="PROSITE" id="PS00154">
    <property type="entry name" value="ATPASE_E1_E2"/>
    <property type="match status" value="1"/>
</dbReference>
<proteinExistence type="inferred from homology"/>
<dbReference type="InterPro" id="IPR044492">
    <property type="entry name" value="P_typ_ATPase_HD_dom"/>
</dbReference>
<dbReference type="NCBIfam" id="TIGR01517">
    <property type="entry name" value="ATPase-IIB_Ca"/>
    <property type="match status" value="1"/>
</dbReference>
<dbReference type="Pfam" id="PF08282">
    <property type="entry name" value="Hydrolase_3"/>
    <property type="match status" value="1"/>
</dbReference>
<feature type="transmembrane region" description="Helical" evidence="17">
    <location>
        <begin position="840"/>
        <end position="860"/>
    </location>
</feature>
<evidence type="ECO:0000313" key="21">
    <source>
        <dbReference type="EMBL" id="GMS95931.1"/>
    </source>
</evidence>
<dbReference type="Pfam" id="PF00122">
    <property type="entry name" value="E1-E2_ATPase"/>
    <property type="match status" value="1"/>
</dbReference>
<dbReference type="SUPFAM" id="SSF81665">
    <property type="entry name" value="Calcium ATPase, transmembrane domain M"/>
    <property type="match status" value="1"/>
</dbReference>
<keyword evidence="15 17" id="KW-0472">Membrane</keyword>
<feature type="domain" description="Cation-transporting P-type ATPase C-terminal" evidence="19">
    <location>
        <begin position="712"/>
        <end position="891"/>
    </location>
</feature>
<evidence type="ECO:0000256" key="3">
    <source>
        <dbReference type="ARBA" id="ARBA00022448"/>
    </source>
</evidence>
<keyword evidence="13 17" id="KW-1133">Transmembrane helix</keyword>
<comment type="similarity">
    <text evidence="2">Belongs to the cation transport ATPase (P-type) (TC 3.A.3) family. Type IIB subfamily.</text>
</comment>
<dbReference type="SFLD" id="SFLDS00003">
    <property type="entry name" value="Haloacid_Dehalogenase"/>
    <property type="match status" value="1"/>
</dbReference>
<dbReference type="InterPro" id="IPR059000">
    <property type="entry name" value="ATPase_P-type_domA"/>
</dbReference>
<dbReference type="EMBL" id="BTSX01000004">
    <property type="protein sequence ID" value="GMS95931.1"/>
    <property type="molecule type" value="Genomic_DNA"/>
</dbReference>
<dbReference type="FunFam" id="2.70.150.10:FF:000001">
    <property type="entry name" value="Calcium-transporting ATPase"/>
    <property type="match status" value="1"/>
</dbReference>
<dbReference type="InterPro" id="IPR008250">
    <property type="entry name" value="ATPase_P-typ_transduc_dom_A_sf"/>
</dbReference>
<feature type="transmembrane region" description="Helical" evidence="17">
    <location>
        <begin position="764"/>
        <end position="782"/>
    </location>
</feature>
<dbReference type="InterPro" id="IPR023214">
    <property type="entry name" value="HAD_sf"/>
</dbReference>
<keyword evidence="22" id="KW-1185">Reference proteome</keyword>
<dbReference type="Gene3D" id="3.40.1110.10">
    <property type="entry name" value="Calcium-transporting ATPase, cytoplasmic domain N"/>
    <property type="match status" value="1"/>
</dbReference>
<feature type="transmembrane region" description="Helical" evidence="17">
    <location>
        <begin position="242"/>
        <end position="268"/>
    </location>
</feature>
<evidence type="ECO:0000256" key="11">
    <source>
        <dbReference type="ARBA" id="ARBA00022860"/>
    </source>
</evidence>
<evidence type="ECO:0000256" key="1">
    <source>
        <dbReference type="ARBA" id="ARBA00004651"/>
    </source>
</evidence>
<evidence type="ECO:0000256" key="14">
    <source>
        <dbReference type="ARBA" id="ARBA00023065"/>
    </source>
</evidence>
<evidence type="ECO:0000256" key="4">
    <source>
        <dbReference type="ARBA" id="ARBA00022475"/>
    </source>
</evidence>
<dbReference type="InterPro" id="IPR018303">
    <property type="entry name" value="ATPase_P-typ_P_site"/>
</dbReference>
<dbReference type="GO" id="GO:0005524">
    <property type="term" value="F:ATP binding"/>
    <property type="evidence" value="ECO:0007669"/>
    <property type="project" value="UniProtKB-KW"/>
</dbReference>
<dbReference type="InterPro" id="IPR023298">
    <property type="entry name" value="ATPase_P-typ_TM_dom_sf"/>
</dbReference>
<dbReference type="SFLD" id="SFLDG00002">
    <property type="entry name" value="C1.7:_P-type_atpase_like"/>
    <property type="match status" value="1"/>
</dbReference>
<dbReference type="FunFam" id="1.20.1110.10:FF:000001">
    <property type="entry name" value="Calcium-transporting ATPase"/>
    <property type="match status" value="1"/>
</dbReference>
<evidence type="ECO:0008006" key="23">
    <source>
        <dbReference type="Google" id="ProtNLM"/>
    </source>
</evidence>
<dbReference type="GO" id="GO:0005388">
    <property type="term" value="F:P-type calcium transporter activity"/>
    <property type="evidence" value="ECO:0007669"/>
    <property type="project" value="InterPro"/>
</dbReference>
<dbReference type="PANTHER" id="PTHR24093:SF369">
    <property type="entry name" value="CALCIUM-TRANSPORTING ATPASE"/>
    <property type="match status" value="1"/>
</dbReference>
<gene>
    <name evidence="21" type="ORF">PENTCL1PPCAC_18106</name>
</gene>
<evidence type="ECO:0000256" key="15">
    <source>
        <dbReference type="ARBA" id="ARBA00023136"/>
    </source>
</evidence>
<dbReference type="SUPFAM" id="SSF81653">
    <property type="entry name" value="Calcium ATPase, transduction domain A"/>
    <property type="match status" value="1"/>
</dbReference>
<keyword evidence="12" id="KW-1278">Translocase</keyword>
<evidence type="ECO:0000256" key="13">
    <source>
        <dbReference type="ARBA" id="ARBA00022989"/>
    </source>
</evidence>
<dbReference type="InterPro" id="IPR006408">
    <property type="entry name" value="P-type_ATPase_IIB"/>
</dbReference>
<dbReference type="GO" id="GO:0051480">
    <property type="term" value="P:regulation of cytosolic calcium ion concentration"/>
    <property type="evidence" value="ECO:0007669"/>
    <property type="project" value="TreeGrafter"/>
</dbReference>
<dbReference type="Gene3D" id="3.40.50.1000">
    <property type="entry name" value="HAD superfamily/HAD-like"/>
    <property type="match status" value="1"/>
</dbReference>
<dbReference type="Gene3D" id="2.70.150.10">
    <property type="entry name" value="Calcium-transporting ATPase, cytoplasmic transduction domain A"/>
    <property type="match status" value="1"/>
</dbReference>
<dbReference type="GO" id="GO:0005886">
    <property type="term" value="C:plasma membrane"/>
    <property type="evidence" value="ECO:0007669"/>
    <property type="project" value="UniProtKB-SubCell"/>
</dbReference>
<organism evidence="21 22">
    <name type="scientific">Pristionchus entomophagus</name>
    <dbReference type="NCBI Taxonomy" id="358040"/>
    <lineage>
        <taxon>Eukaryota</taxon>
        <taxon>Metazoa</taxon>
        <taxon>Ecdysozoa</taxon>
        <taxon>Nematoda</taxon>
        <taxon>Chromadorea</taxon>
        <taxon>Rhabditida</taxon>
        <taxon>Rhabditina</taxon>
        <taxon>Diplogasteromorpha</taxon>
        <taxon>Diplogasteroidea</taxon>
        <taxon>Neodiplogasteridae</taxon>
        <taxon>Pristionchus</taxon>
    </lineage>
</organism>